<reference evidence="14" key="1">
    <citation type="submission" date="2015-10" db="EMBL/GenBank/DDBJ databases">
        <authorList>
            <person name="Gilbert D.G."/>
        </authorList>
    </citation>
    <scope>NUCLEOTIDE SEQUENCE</scope>
</reference>
<evidence type="ECO:0000256" key="2">
    <source>
        <dbReference type="ARBA" id="ARBA00022448"/>
    </source>
</evidence>
<dbReference type="PANTHER" id="PTHR30529:SF1">
    <property type="entry name" value="CYTOCHROME B561 HOMOLOG 2"/>
    <property type="match status" value="1"/>
</dbReference>
<dbReference type="GO" id="GO:0005886">
    <property type="term" value="C:plasma membrane"/>
    <property type="evidence" value="ECO:0007669"/>
    <property type="project" value="UniProtKB-SubCell"/>
</dbReference>
<dbReference type="GO" id="GO:0020037">
    <property type="term" value="F:heme binding"/>
    <property type="evidence" value="ECO:0007669"/>
    <property type="project" value="TreeGrafter"/>
</dbReference>
<dbReference type="SUPFAM" id="SSF81342">
    <property type="entry name" value="Transmembrane di-heme cytochromes"/>
    <property type="match status" value="1"/>
</dbReference>
<dbReference type="Pfam" id="PF01292">
    <property type="entry name" value="Ni_hydr_CYTB"/>
    <property type="match status" value="1"/>
</dbReference>
<dbReference type="InterPro" id="IPR011577">
    <property type="entry name" value="Cyt_b561_bac/Ni-Hgenase"/>
</dbReference>
<keyword evidence="10 12" id="KW-0472">Membrane</keyword>
<feature type="transmembrane region" description="Helical" evidence="12">
    <location>
        <begin position="83"/>
        <end position="103"/>
    </location>
</feature>
<comment type="subcellular location">
    <subcellularLocation>
        <location evidence="1">Cell membrane</location>
        <topology evidence="1">Multi-pass membrane protein</topology>
    </subcellularLocation>
</comment>
<evidence type="ECO:0000256" key="9">
    <source>
        <dbReference type="ARBA" id="ARBA00023004"/>
    </source>
</evidence>
<keyword evidence="8 12" id="KW-1133">Transmembrane helix</keyword>
<keyword evidence="9" id="KW-0408">Iron</keyword>
<sequence>MKTETSRYTIVAITLHWVMAALLLFMIWLGWNMDDNEVRFQLHKSIGILLLFLTLVRVIWRVMNPPPPLPEEMPAHEKLASHLVHMAFYGLMIILPLAGWLLVSTSKFKVPTVLFETVSWPHLPAPDFLRGDIAHVIIENIHSKGAWVLIILLGLHVAGAVKHEFAAEDGVLKKMLPGLFGKPATPPTARGYVRAFGTAIIAFALIAIIPIAGSGQSSSATPQTDEAVAPADETIEANWDVDYDTSEIRFTGMYDGAEFTGPFDDWSADVEFHPEALDESRVLVTVRTATADAGKKLYNDSLKGPEWFDTTTYPDAQISLSNFSETDTGYSADAAISLKSELVTVPLDFTLEIDGDTAMLAGKAVMSRKAFNLGQDSDPSGSWVGDEITISVTGTATRK</sequence>
<comment type="similarity">
    <text evidence="11">Belongs to the cytochrome b561 family.</text>
</comment>
<dbReference type="InterPro" id="IPR007372">
    <property type="entry name" value="Lipid/polyisoprenoid-bd_YceI"/>
</dbReference>
<proteinExistence type="inferred from homology"/>
<gene>
    <name evidence="14" type="ORF">MGWOODY_Hyp2215</name>
</gene>
<evidence type="ECO:0000256" key="5">
    <source>
        <dbReference type="ARBA" id="ARBA00022692"/>
    </source>
</evidence>
<evidence type="ECO:0000256" key="7">
    <source>
        <dbReference type="ARBA" id="ARBA00022982"/>
    </source>
</evidence>
<dbReference type="GO" id="GO:0009055">
    <property type="term" value="F:electron transfer activity"/>
    <property type="evidence" value="ECO:0007669"/>
    <property type="project" value="InterPro"/>
</dbReference>
<dbReference type="SMART" id="SM00867">
    <property type="entry name" value="YceI"/>
    <property type="match status" value="1"/>
</dbReference>
<feature type="transmembrane region" description="Helical" evidence="12">
    <location>
        <begin position="42"/>
        <end position="63"/>
    </location>
</feature>
<dbReference type="Gene3D" id="1.20.950.20">
    <property type="entry name" value="Transmembrane di-heme cytochromes, Chain C"/>
    <property type="match status" value="1"/>
</dbReference>
<keyword evidence="2" id="KW-0813">Transport</keyword>
<dbReference type="Pfam" id="PF04264">
    <property type="entry name" value="YceI"/>
    <property type="match status" value="1"/>
</dbReference>
<dbReference type="InterPro" id="IPR016174">
    <property type="entry name" value="Di-haem_cyt_TM"/>
</dbReference>
<evidence type="ECO:0000259" key="13">
    <source>
        <dbReference type="SMART" id="SM00867"/>
    </source>
</evidence>
<feature type="transmembrane region" description="Helical" evidence="12">
    <location>
        <begin position="6"/>
        <end position="30"/>
    </location>
</feature>
<keyword evidence="4" id="KW-0349">Heme</keyword>
<evidence type="ECO:0000256" key="6">
    <source>
        <dbReference type="ARBA" id="ARBA00022723"/>
    </source>
</evidence>
<dbReference type="AlphaFoldDB" id="A0A160U243"/>
<evidence type="ECO:0000256" key="3">
    <source>
        <dbReference type="ARBA" id="ARBA00022475"/>
    </source>
</evidence>
<keyword evidence="3" id="KW-1003">Cell membrane</keyword>
<evidence type="ECO:0000256" key="10">
    <source>
        <dbReference type="ARBA" id="ARBA00023136"/>
    </source>
</evidence>
<dbReference type="SUPFAM" id="SSF101874">
    <property type="entry name" value="YceI-like"/>
    <property type="match status" value="1"/>
</dbReference>
<dbReference type="GO" id="GO:0022904">
    <property type="term" value="P:respiratory electron transport chain"/>
    <property type="evidence" value="ECO:0007669"/>
    <property type="project" value="InterPro"/>
</dbReference>
<evidence type="ECO:0000313" key="14">
    <source>
        <dbReference type="EMBL" id="CUS56814.1"/>
    </source>
</evidence>
<evidence type="ECO:0000256" key="8">
    <source>
        <dbReference type="ARBA" id="ARBA00022989"/>
    </source>
</evidence>
<evidence type="ECO:0000256" key="11">
    <source>
        <dbReference type="ARBA" id="ARBA00037975"/>
    </source>
</evidence>
<dbReference type="EMBL" id="CZQD01000032">
    <property type="protein sequence ID" value="CUS56814.1"/>
    <property type="molecule type" value="Genomic_DNA"/>
</dbReference>
<keyword evidence="6" id="KW-0479">Metal-binding</keyword>
<name>A0A160U243_9ZZZZ</name>
<dbReference type="Gene3D" id="2.40.128.110">
    <property type="entry name" value="Lipid/polyisoprenoid-binding, YceI-like"/>
    <property type="match status" value="1"/>
</dbReference>
<keyword evidence="7" id="KW-0249">Electron transport</keyword>
<dbReference type="InterPro" id="IPR052168">
    <property type="entry name" value="Cytochrome_b561_oxidase"/>
</dbReference>
<evidence type="ECO:0000256" key="1">
    <source>
        <dbReference type="ARBA" id="ARBA00004651"/>
    </source>
</evidence>
<dbReference type="GO" id="GO:0046872">
    <property type="term" value="F:metal ion binding"/>
    <property type="evidence" value="ECO:0007669"/>
    <property type="project" value="UniProtKB-KW"/>
</dbReference>
<feature type="transmembrane region" description="Helical" evidence="12">
    <location>
        <begin position="192"/>
        <end position="213"/>
    </location>
</feature>
<evidence type="ECO:0000256" key="4">
    <source>
        <dbReference type="ARBA" id="ARBA00022617"/>
    </source>
</evidence>
<accession>A0A160U243</accession>
<organism evidence="14">
    <name type="scientific">hydrothermal vent metagenome</name>
    <dbReference type="NCBI Taxonomy" id="652676"/>
    <lineage>
        <taxon>unclassified sequences</taxon>
        <taxon>metagenomes</taxon>
        <taxon>ecological metagenomes</taxon>
    </lineage>
</organism>
<protein>
    <submittedName>
        <fullName evidence="14">Cytochrome B561</fullName>
    </submittedName>
</protein>
<evidence type="ECO:0000256" key="12">
    <source>
        <dbReference type="SAM" id="Phobius"/>
    </source>
</evidence>
<dbReference type="InterPro" id="IPR036761">
    <property type="entry name" value="TTHA0802/YceI-like_sf"/>
</dbReference>
<keyword evidence="5 12" id="KW-0812">Transmembrane</keyword>
<feature type="domain" description="Lipid/polyisoprenoid-binding YceI-like" evidence="13">
    <location>
        <begin position="238"/>
        <end position="397"/>
    </location>
</feature>
<dbReference type="PANTHER" id="PTHR30529">
    <property type="entry name" value="CYTOCHROME B561"/>
    <property type="match status" value="1"/>
</dbReference>